<name>A0A939HEK0_9CLOT</name>
<feature type="domain" description="EamA" evidence="3">
    <location>
        <begin position="9"/>
        <end position="136"/>
    </location>
</feature>
<keyword evidence="2" id="KW-0472">Membrane</keyword>
<feature type="transmembrane region" description="Helical" evidence="2">
    <location>
        <begin position="181"/>
        <end position="205"/>
    </location>
</feature>
<dbReference type="Pfam" id="PF00892">
    <property type="entry name" value="EamA"/>
    <property type="match status" value="2"/>
</dbReference>
<comment type="similarity">
    <text evidence="1">Belongs to the EamA transporter family.</text>
</comment>
<reference evidence="4" key="1">
    <citation type="submission" date="2021-03" db="EMBL/GenBank/DDBJ databases">
        <title>Proteiniclasticum marinus sp. nov., isolated from tidal flat sediment.</title>
        <authorList>
            <person name="Namirimu T."/>
            <person name="Yang J.-A."/>
            <person name="Yang S.-H."/>
            <person name="Kim Y.-J."/>
            <person name="Kwon K.K."/>
        </authorList>
    </citation>
    <scope>NUCLEOTIDE SEQUENCE</scope>
    <source>
        <strain evidence="4">SCR006</strain>
    </source>
</reference>
<keyword evidence="2" id="KW-1133">Transmembrane helix</keyword>
<protein>
    <submittedName>
        <fullName evidence="4">DMT family transporter</fullName>
    </submittedName>
</protein>
<feature type="transmembrane region" description="Helical" evidence="2">
    <location>
        <begin position="242"/>
        <end position="260"/>
    </location>
</feature>
<dbReference type="PANTHER" id="PTHR22911">
    <property type="entry name" value="ACYL-MALONYL CONDENSING ENZYME-RELATED"/>
    <property type="match status" value="1"/>
</dbReference>
<evidence type="ECO:0000313" key="5">
    <source>
        <dbReference type="Proteomes" id="UP000664218"/>
    </source>
</evidence>
<feature type="transmembrane region" description="Helical" evidence="2">
    <location>
        <begin position="121"/>
        <end position="139"/>
    </location>
</feature>
<evidence type="ECO:0000256" key="2">
    <source>
        <dbReference type="SAM" id="Phobius"/>
    </source>
</evidence>
<keyword evidence="5" id="KW-1185">Reference proteome</keyword>
<gene>
    <name evidence="4" type="ORF">J3A84_13795</name>
</gene>
<dbReference type="Proteomes" id="UP000664218">
    <property type="component" value="Unassembled WGS sequence"/>
</dbReference>
<comment type="caution">
    <text evidence="4">The sequence shown here is derived from an EMBL/GenBank/DDBJ whole genome shotgun (WGS) entry which is preliminary data.</text>
</comment>
<dbReference type="PANTHER" id="PTHR22911:SF102">
    <property type="entry name" value="MEMBRANE PROTEIN"/>
    <property type="match status" value="1"/>
</dbReference>
<dbReference type="SUPFAM" id="SSF103481">
    <property type="entry name" value="Multidrug resistance efflux transporter EmrE"/>
    <property type="match status" value="2"/>
</dbReference>
<accession>A0A939HEK0</accession>
<keyword evidence="2" id="KW-0812">Transmembrane</keyword>
<organism evidence="4 5">
    <name type="scientific">Proteiniclasticum aestuarii</name>
    <dbReference type="NCBI Taxonomy" id="2817862"/>
    <lineage>
        <taxon>Bacteria</taxon>
        <taxon>Bacillati</taxon>
        <taxon>Bacillota</taxon>
        <taxon>Clostridia</taxon>
        <taxon>Eubacteriales</taxon>
        <taxon>Clostridiaceae</taxon>
        <taxon>Proteiniclasticum</taxon>
    </lineage>
</organism>
<feature type="transmembrane region" description="Helical" evidence="2">
    <location>
        <begin position="266"/>
        <end position="286"/>
    </location>
</feature>
<evidence type="ECO:0000259" key="3">
    <source>
        <dbReference type="Pfam" id="PF00892"/>
    </source>
</evidence>
<proteinExistence type="inferred from homology"/>
<dbReference type="RefSeq" id="WP_207600630.1">
    <property type="nucleotide sequence ID" value="NZ_JAFNJU010000012.1"/>
</dbReference>
<feature type="transmembrane region" description="Helical" evidence="2">
    <location>
        <begin position="7"/>
        <end position="25"/>
    </location>
</feature>
<feature type="transmembrane region" description="Helical" evidence="2">
    <location>
        <begin position="151"/>
        <end position="169"/>
    </location>
</feature>
<feature type="transmembrane region" description="Helical" evidence="2">
    <location>
        <begin position="96"/>
        <end position="114"/>
    </location>
</feature>
<feature type="transmembrane region" description="Helical" evidence="2">
    <location>
        <begin position="211"/>
        <end position="230"/>
    </location>
</feature>
<dbReference type="GO" id="GO:0016020">
    <property type="term" value="C:membrane"/>
    <property type="evidence" value="ECO:0007669"/>
    <property type="project" value="InterPro"/>
</dbReference>
<dbReference type="AlphaFoldDB" id="A0A939HEK0"/>
<evidence type="ECO:0000313" key="4">
    <source>
        <dbReference type="EMBL" id="MBO1266105.1"/>
    </source>
</evidence>
<evidence type="ECO:0000256" key="1">
    <source>
        <dbReference type="ARBA" id="ARBA00007362"/>
    </source>
</evidence>
<dbReference type="InterPro" id="IPR000620">
    <property type="entry name" value="EamA_dom"/>
</dbReference>
<dbReference type="EMBL" id="JAFNJU010000012">
    <property type="protein sequence ID" value="MBO1266105.1"/>
    <property type="molecule type" value="Genomic_DNA"/>
</dbReference>
<feature type="transmembrane region" description="Helical" evidence="2">
    <location>
        <begin position="65"/>
        <end position="84"/>
    </location>
</feature>
<dbReference type="InterPro" id="IPR037185">
    <property type="entry name" value="EmrE-like"/>
</dbReference>
<sequence length="297" mass="33799">MRKSGNKFIFILAMLIFGSIGLFVRKIPMPSLHIAFIRSFVGTFVMIFIYIFLKKKIDREAVIRNRYNLLFGGAFLGINWILLFEAYKNTTITSATLAYYMAPILFILLSAVVFRVRLTGIRILTILLAFLGLVVLQMKDVSVMNDMESRGILFGLAAAFFYALVIIFNRRMKSISGMDRTFMELFLSLLVLSVYMLFTGEFAAFYIPLEALPYALILGIVHTGLAYYLYFSTVDRLDSQYVALLSYMDPLSAIVFSVILLGEVFYFNMAMGALLILGASILFDLLGKKEEKMKRRN</sequence>
<feature type="domain" description="EamA" evidence="3">
    <location>
        <begin position="150"/>
        <end position="282"/>
    </location>
</feature>
<feature type="transmembrane region" description="Helical" evidence="2">
    <location>
        <begin position="31"/>
        <end position="53"/>
    </location>
</feature>